<dbReference type="RefSeq" id="WP_146785966.1">
    <property type="nucleotide sequence ID" value="NZ_CP042434.1"/>
</dbReference>
<evidence type="ECO:0000313" key="2">
    <source>
        <dbReference type="Proteomes" id="UP000321291"/>
    </source>
</evidence>
<dbReference type="Proteomes" id="UP000321291">
    <property type="component" value="Chromosome"/>
</dbReference>
<gene>
    <name evidence="1" type="ORF">FSB73_19310</name>
</gene>
<evidence type="ECO:0000313" key="1">
    <source>
        <dbReference type="EMBL" id="QEC73486.1"/>
    </source>
</evidence>
<proteinExistence type="predicted"/>
<dbReference type="EMBL" id="CP042434">
    <property type="protein sequence ID" value="QEC73486.1"/>
    <property type="molecule type" value="Genomic_DNA"/>
</dbReference>
<sequence length="125" mass="14992">MINKLKNRHIMQDNYINNAIWHTQNIDKDPIEAVPYIFNKFNHEQLRSFIFRMIEIAFRNDVWNDGLRRLFAEYMQALHYAVYIASKLNEDLDNRLKPVPKYLQSVQSQPIITAAAFYIKIYHGF</sequence>
<name>A0A5B8VRZ7_9BACT</name>
<organism evidence="1 2">
    <name type="scientific">Arachidicoccus ginsenosidivorans</name>
    <dbReference type="NCBI Taxonomy" id="496057"/>
    <lineage>
        <taxon>Bacteria</taxon>
        <taxon>Pseudomonadati</taxon>
        <taxon>Bacteroidota</taxon>
        <taxon>Chitinophagia</taxon>
        <taxon>Chitinophagales</taxon>
        <taxon>Chitinophagaceae</taxon>
        <taxon>Arachidicoccus</taxon>
    </lineage>
</organism>
<reference evidence="1 2" key="1">
    <citation type="journal article" date="2017" name="Int. J. Syst. Evol. Microbiol.">
        <title>Arachidicoccus ginsenosidivorans sp. nov., with ginsenoside-converting activity isolated from ginseng cultivating soil.</title>
        <authorList>
            <person name="Siddiqi M.Z."/>
            <person name="Aslam Z."/>
            <person name="Im W.T."/>
        </authorList>
    </citation>
    <scope>NUCLEOTIDE SEQUENCE [LARGE SCALE GENOMIC DNA]</scope>
    <source>
        <strain evidence="1 2">Gsoil 809</strain>
    </source>
</reference>
<keyword evidence="2" id="KW-1185">Reference proteome</keyword>
<protein>
    <submittedName>
        <fullName evidence="1">Uncharacterized protein</fullName>
    </submittedName>
</protein>
<dbReference type="KEGG" id="agi:FSB73_19310"/>
<dbReference type="AlphaFoldDB" id="A0A5B8VRZ7"/>
<accession>A0A5B8VRZ7</accession>